<dbReference type="InterPro" id="IPR016163">
    <property type="entry name" value="Ald_DH_C"/>
</dbReference>
<dbReference type="Gene3D" id="3.40.309.10">
    <property type="entry name" value="Aldehyde Dehydrogenase, Chain A, domain 2"/>
    <property type="match status" value="1"/>
</dbReference>
<evidence type="ECO:0000256" key="1">
    <source>
        <dbReference type="ARBA" id="ARBA00009986"/>
    </source>
</evidence>
<evidence type="ECO:0000256" key="3">
    <source>
        <dbReference type="ARBA" id="ARBA00024226"/>
    </source>
</evidence>
<dbReference type="OrthoDB" id="310895at2759"/>
<evidence type="ECO:0000259" key="7">
    <source>
        <dbReference type="Pfam" id="PF00171"/>
    </source>
</evidence>
<dbReference type="PROSITE" id="PS00687">
    <property type="entry name" value="ALDEHYDE_DEHYDR_GLU"/>
    <property type="match status" value="1"/>
</dbReference>
<comment type="similarity">
    <text evidence="1 6">Belongs to the aldehyde dehydrogenase family.</text>
</comment>
<dbReference type="SUPFAM" id="SSF53720">
    <property type="entry name" value="ALDH-like"/>
    <property type="match status" value="1"/>
</dbReference>
<dbReference type="GO" id="GO:0004029">
    <property type="term" value="F:aldehyde dehydrogenase (NAD+) activity"/>
    <property type="evidence" value="ECO:0007669"/>
    <property type="project" value="UniProtKB-EC"/>
</dbReference>
<evidence type="ECO:0000256" key="2">
    <source>
        <dbReference type="ARBA" id="ARBA00023002"/>
    </source>
</evidence>
<organism evidence="8 9">
    <name type="scientific">Fusarium sarcochroum</name>
    <dbReference type="NCBI Taxonomy" id="1208366"/>
    <lineage>
        <taxon>Eukaryota</taxon>
        <taxon>Fungi</taxon>
        <taxon>Dikarya</taxon>
        <taxon>Ascomycota</taxon>
        <taxon>Pezizomycotina</taxon>
        <taxon>Sordariomycetes</taxon>
        <taxon>Hypocreomycetidae</taxon>
        <taxon>Hypocreales</taxon>
        <taxon>Nectriaceae</taxon>
        <taxon>Fusarium</taxon>
        <taxon>Fusarium lateritium species complex</taxon>
    </lineage>
</organism>
<dbReference type="InterPro" id="IPR016161">
    <property type="entry name" value="Ald_DH/histidinol_DH"/>
</dbReference>
<dbReference type="FunFam" id="3.40.309.10:FF:000012">
    <property type="entry name" value="Betaine aldehyde dehydrogenase"/>
    <property type="match status" value="1"/>
</dbReference>
<accession>A0A8H4U5B1</accession>
<sequence>MELESHLTQLFINNKYVNSYGQKRLSIYNPATSALVSDQIPVAGDKDVDEAVAYANEAFEPDSPWRQMSHTERREILLKFADLLEANQERLAYLTRLTLGAPYLPFGKSEIDTAIGCFRCESFQPFKKYYPWANDSDYAGWVDKHAGQSYPADDGFYKIVRNEPLGVVAGIIPWNGPLASVGLKAAPALATGNVFILKPSEKTPLMASELGKLVLKAGFPPGVFQVLTGDGSTGAALASHMRVAKVSFTGSIPTGKTVQVLAAQSNLKRVTLELGGKSPAVVFDDANFQNAVKWAVNALVANSGQICFAATRVFVQSKIYDKFVEAYVEGLKSKNDVLGDPEASGTEIGPVVDKSQYDRIMAIVSSAKENNDGKVLIGGQQLSDKGYFIEPTVFADTDKTSFIYKEEIFGPVAVINKFETEEEILKLANDSKYGLMAGVFTQDISRALRLSSLIDSGVVGINCISTISFSCPFGGTKESGLGRENGEHALRAYTEPKTILINMAY</sequence>
<dbReference type="InterPro" id="IPR015590">
    <property type="entry name" value="Aldehyde_DH_dom"/>
</dbReference>
<dbReference type="InterPro" id="IPR016162">
    <property type="entry name" value="Ald_DH_N"/>
</dbReference>
<evidence type="ECO:0000256" key="4">
    <source>
        <dbReference type="ARBA" id="ARBA00049194"/>
    </source>
</evidence>
<keyword evidence="9" id="KW-1185">Reference proteome</keyword>
<comment type="caution">
    <text evidence="8">The sequence shown here is derived from an EMBL/GenBank/DDBJ whole genome shotgun (WGS) entry which is preliminary data.</text>
</comment>
<reference evidence="8" key="2">
    <citation type="submission" date="2020-05" db="EMBL/GenBank/DDBJ databases">
        <authorList>
            <person name="Kim H.-S."/>
            <person name="Proctor R.H."/>
            <person name="Brown D.W."/>
        </authorList>
    </citation>
    <scope>NUCLEOTIDE SEQUENCE</scope>
    <source>
        <strain evidence="8">NRRL 20472</strain>
    </source>
</reference>
<name>A0A8H4U5B1_9HYPO</name>
<dbReference type="FunFam" id="3.40.605.10:FF:000007">
    <property type="entry name" value="NAD/NADP-dependent betaine aldehyde dehydrogenase"/>
    <property type="match status" value="1"/>
</dbReference>
<evidence type="ECO:0000256" key="6">
    <source>
        <dbReference type="RuleBase" id="RU003345"/>
    </source>
</evidence>
<feature type="active site" evidence="5">
    <location>
        <position position="273"/>
    </location>
</feature>
<evidence type="ECO:0000313" key="8">
    <source>
        <dbReference type="EMBL" id="KAF4970048.1"/>
    </source>
</evidence>
<dbReference type="Gene3D" id="3.40.605.10">
    <property type="entry name" value="Aldehyde Dehydrogenase, Chain A, domain 1"/>
    <property type="match status" value="1"/>
</dbReference>
<dbReference type="AlphaFoldDB" id="A0A8H4U5B1"/>
<dbReference type="InterPro" id="IPR029510">
    <property type="entry name" value="Ald_DH_CS_GLU"/>
</dbReference>
<evidence type="ECO:0000313" key="9">
    <source>
        <dbReference type="Proteomes" id="UP000622797"/>
    </source>
</evidence>
<protein>
    <recommendedName>
        <fullName evidence="3">aldehyde dehydrogenase (NAD(+))</fullName>
        <ecNumber evidence="3">1.2.1.3</ecNumber>
    </recommendedName>
</protein>
<comment type="catalytic activity">
    <reaction evidence="4">
        <text>an aldehyde + NAD(+) + H2O = a carboxylate + NADH + 2 H(+)</text>
        <dbReference type="Rhea" id="RHEA:16185"/>
        <dbReference type="ChEBI" id="CHEBI:15377"/>
        <dbReference type="ChEBI" id="CHEBI:15378"/>
        <dbReference type="ChEBI" id="CHEBI:17478"/>
        <dbReference type="ChEBI" id="CHEBI:29067"/>
        <dbReference type="ChEBI" id="CHEBI:57540"/>
        <dbReference type="ChEBI" id="CHEBI:57945"/>
        <dbReference type="EC" id="1.2.1.3"/>
    </reaction>
</comment>
<reference evidence="8" key="1">
    <citation type="journal article" date="2020" name="BMC Genomics">
        <title>Correction to: Identification and distribution of gene clusters required for synthesis of sphingolipid metabolism inhibitors in diverse species of the filamentous fungus Fusarium.</title>
        <authorList>
            <person name="Kim H.S."/>
            <person name="Lohmar J.M."/>
            <person name="Busman M."/>
            <person name="Brown D.W."/>
            <person name="Naumann T.A."/>
            <person name="Divon H.H."/>
            <person name="Lysoe E."/>
            <person name="Uhlig S."/>
            <person name="Proctor R.H."/>
        </authorList>
    </citation>
    <scope>NUCLEOTIDE SEQUENCE</scope>
    <source>
        <strain evidence="8">NRRL 20472</strain>
    </source>
</reference>
<gene>
    <name evidence="8" type="ORF">FSARC_2866</name>
</gene>
<keyword evidence="2 6" id="KW-0560">Oxidoreductase</keyword>
<dbReference type="Proteomes" id="UP000622797">
    <property type="component" value="Unassembled WGS sequence"/>
</dbReference>
<evidence type="ECO:0000256" key="5">
    <source>
        <dbReference type="PROSITE-ProRule" id="PRU10007"/>
    </source>
</evidence>
<proteinExistence type="inferred from homology"/>
<dbReference type="PANTHER" id="PTHR11699">
    <property type="entry name" value="ALDEHYDE DEHYDROGENASE-RELATED"/>
    <property type="match status" value="1"/>
</dbReference>
<dbReference type="EC" id="1.2.1.3" evidence="3"/>
<feature type="domain" description="Aldehyde dehydrogenase" evidence="7">
    <location>
        <begin position="19"/>
        <end position="499"/>
    </location>
</feature>
<dbReference type="EMBL" id="JABEXW010000139">
    <property type="protein sequence ID" value="KAF4970048.1"/>
    <property type="molecule type" value="Genomic_DNA"/>
</dbReference>
<dbReference type="Pfam" id="PF00171">
    <property type="entry name" value="Aldedh"/>
    <property type="match status" value="1"/>
</dbReference>